<gene>
    <name evidence="3" type="ORF">FR698_10930</name>
</gene>
<dbReference type="InterPro" id="IPR007492">
    <property type="entry name" value="LytTR_DNA-bd_dom"/>
</dbReference>
<organism evidence="3 4">
    <name type="scientific">Pelomicrobium methylotrophicum</name>
    <dbReference type="NCBI Taxonomy" id="2602750"/>
    <lineage>
        <taxon>Bacteria</taxon>
        <taxon>Pseudomonadati</taxon>
        <taxon>Pseudomonadota</taxon>
        <taxon>Hydrogenophilia</taxon>
        <taxon>Hydrogenophilia incertae sedis</taxon>
        <taxon>Pelomicrobium</taxon>
    </lineage>
</organism>
<evidence type="ECO:0000259" key="2">
    <source>
        <dbReference type="PROSITE" id="PS50930"/>
    </source>
</evidence>
<dbReference type="Gene3D" id="3.30.450.20">
    <property type="entry name" value="PAS domain"/>
    <property type="match status" value="1"/>
</dbReference>
<sequence length="243" mass="27851">METFEYKLQKFDPGVVLLDENNNVSSMNNVAIRVLGSIRGNPIGRNVFQLHPEKSREKIQWLLESAGKAAMCPMDSTPPMTMMITIPDRVLLIKVTKLLSEQRIAGTCLLFYDLTDITTRPCEGDGSPDRPRLLLKLPVYSKNQVLLLDLNDVVHLQSDGHYTNVYTRNQKHFCNLSLSDLQTRLNPQQYIRTHRCHLINIQHAKRFEKVDDHYLVIMDDEKETAIPVSRSKVQELKQILGLA</sequence>
<dbReference type="GO" id="GO:0000156">
    <property type="term" value="F:phosphorelay response regulator activity"/>
    <property type="evidence" value="ECO:0007669"/>
    <property type="project" value="InterPro"/>
</dbReference>
<protein>
    <submittedName>
        <fullName evidence="3">LytTR family transcriptional regulator</fullName>
    </submittedName>
</protein>
<proteinExistence type="predicted"/>
<dbReference type="EMBL" id="VPFL01000014">
    <property type="protein sequence ID" value="TXF11401.1"/>
    <property type="molecule type" value="Genomic_DNA"/>
</dbReference>
<dbReference type="PROSITE" id="PS50112">
    <property type="entry name" value="PAS"/>
    <property type="match status" value="1"/>
</dbReference>
<reference evidence="3 4" key="1">
    <citation type="submission" date="2019-08" db="EMBL/GenBank/DDBJ databases">
        <title>Pelomicrobium methylotrophicum gen. nov., sp. nov. a moderately thermophilic, facultatively anaerobic, lithoautotrophic and methylotrophic bacterium isolated from a terrestrial mud volcano.</title>
        <authorList>
            <person name="Slobodkina G.B."/>
            <person name="Merkel A.Y."/>
            <person name="Slobodkin A.I."/>
        </authorList>
    </citation>
    <scope>NUCLEOTIDE SEQUENCE [LARGE SCALE GENOMIC DNA]</scope>
    <source>
        <strain evidence="3 4">SM250</strain>
    </source>
</reference>
<feature type="domain" description="HTH LytTR-type" evidence="2">
    <location>
        <begin position="137"/>
        <end position="242"/>
    </location>
</feature>
<evidence type="ECO:0000313" key="4">
    <source>
        <dbReference type="Proteomes" id="UP000321201"/>
    </source>
</evidence>
<keyword evidence="4" id="KW-1185">Reference proteome</keyword>
<comment type="caution">
    <text evidence="3">The sequence shown here is derived from an EMBL/GenBank/DDBJ whole genome shotgun (WGS) entry which is preliminary data.</text>
</comment>
<dbReference type="OrthoDB" id="9781059at2"/>
<evidence type="ECO:0000313" key="3">
    <source>
        <dbReference type="EMBL" id="TXF11401.1"/>
    </source>
</evidence>
<evidence type="ECO:0000259" key="1">
    <source>
        <dbReference type="PROSITE" id="PS50112"/>
    </source>
</evidence>
<dbReference type="Gene3D" id="2.40.50.1020">
    <property type="entry name" value="LytTr DNA-binding domain"/>
    <property type="match status" value="1"/>
</dbReference>
<dbReference type="PANTHER" id="PTHR37299:SF1">
    <property type="entry name" value="STAGE 0 SPORULATION PROTEIN A HOMOLOG"/>
    <property type="match status" value="1"/>
</dbReference>
<accession>A0A5C7EW18</accession>
<dbReference type="PROSITE" id="PS50930">
    <property type="entry name" value="HTH_LYTTR"/>
    <property type="match status" value="1"/>
</dbReference>
<dbReference type="PANTHER" id="PTHR37299">
    <property type="entry name" value="TRANSCRIPTIONAL REGULATOR-RELATED"/>
    <property type="match status" value="1"/>
</dbReference>
<dbReference type="RefSeq" id="WP_147800233.1">
    <property type="nucleotide sequence ID" value="NZ_VPFL01000014.1"/>
</dbReference>
<dbReference type="Proteomes" id="UP000321201">
    <property type="component" value="Unassembled WGS sequence"/>
</dbReference>
<dbReference type="AlphaFoldDB" id="A0A5C7EW18"/>
<dbReference type="InterPro" id="IPR000014">
    <property type="entry name" value="PAS"/>
</dbReference>
<dbReference type="InParanoid" id="A0A5C7EW18"/>
<dbReference type="SMART" id="SM00850">
    <property type="entry name" value="LytTR"/>
    <property type="match status" value="1"/>
</dbReference>
<name>A0A5C7EW18_9PROT</name>
<feature type="domain" description="PAS" evidence="1">
    <location>
        <begin position="1"/>
        <end position="70"/>
    </location>
</feature>
<dbReference type="Pfam" id="PF04397">
    <property type="entry name" value="LytTR"/>
    <property type="match status" value="1"/>
</dbReference>
<dbReference type="InterPro" id="IPR046947">
    <property type="entry name" value="LytR-like"/>
</dbReference>
<dbReference type="SUPFAM" id="SSF55785">
    <property type="entry name" value="PYP-like sensor domain (PAS domain)"/>
    <property type="match status" value="1"/>
</dbReference>
<dbReference type="InterPro" id="IPR035965">
    <property type="entry name" value="PAS-like_dom_sf"/>
</dbReference>
<dbReference type="GO" id="GO:0003677">
    <property type="term" value="F:DNA binding"/>
    <property type="evidence" value="ECO:0007669"/>
    <property type="project" value="InterPro"/>
</dbReference>